<keyword evidence="5" id="KW-1185">Reference proteome</keyword>
<name>A0A939BWH5_9ACTN</name>
<evidence type="ECO:0000259" key="3">
    <source>
        <dbReference type="Pfam" id="PF07859"/>
    </source>
</evidence>
<dbReference type="Proteomes" id="UP000663791">
    <property type="component" value="Unassembled WGS sequence"/>
</dbReference>
<proteinExistence type="inferred from homology"/>
<organism evidence="4 5">
    <name type="scientific">Nocardioides faecalis</name>
    <dbReference type="NCBI Taxonomy" id="2803858"/>
    <lineage>
        <taxon>Bacteria</taxon>
        <taxon>Bacillati</taxon>
        <taxon>Actinomycetota</taxon>
        <taxon>Actinomycetes</taxon>
        <taxon>Propionibacteriales</taxon>
        <taxon>Nocardioidaceae</taxon>
        <taxon>Nocardioides</taxon>
    </lineage>
</organism>
<dbReference type="InterPro" id="IPR002168">
    <property type="entry name" value="Lipase_GDXG_HIS_AS"/>
</dbReference>
<comment type="caution">
    <text evidence="4">The sequence shown here is derived from an EMBL/GenBank/DDBJ whole genome shotgun (WGS) entry which is preliminary data.</text>
</comment>
<protein>
    <submittedName>
        <fullName evidence="4">Alpha/beta hydrolase</fullName>
    </submittedName>
</protein>
<dbReference type="InterPro" id="IPR050300">
    <property type="entry name" value="GDXG_lipolytic_enzyme"/>
</dbReference>
<sequence>MGLPDPVLRRLAGKPVVLDGQTLAPDLQLLLRLQRLLRKRGMEVAELEQGRRDLRDSAVLVGGDQPIGAVRQLEVAGLPARHYLPRAASGSGAGPLLLFFHGGGFVYGDLDSHDAPCRLLAERSGVPVLSVEYGVGPERAFPGAFDDAEAALGWVLAHADDLGVDPARIVVGGDSAGGQISAWVAIAAARAGIPLAWQLLFYPATHATRDTESLRLFAEDFYLTAEYIAWVTELYLPTAADRDDERMQLVSVEVPDGLAPAYVVTAGFDPLRDEGEQYARHLEAAGVDVELRRCPTQVHGFLNMAGVVRSSRADVLVAADRLGEVLGKG</sequence>
<evidence type="ECO:0000256" key="2">
    <source>
        <dbReference type="ARBA" id="ARBA00022801"/>
    </source>
</evidence>
<comment type="similarity">
    <text evidence="1">Belongs to the 'GDXG' lipolytic enzyme family.</text>
</comment>
<reference evidence="4" key="1">
    <citation type="submission" date="2021-01" db="EMBL/GenBank/DDBJ databases">
        <title>Novel species in genus Nocardioides.</title>
        <authorList>
            <person name="Zhang G."/>
        </authorList>
    </citation>
    <scope>NUCLEOTIDE SEQUENCE</scope>
    <source>
        <strain evidence="4">Zg-536</strain>
    </source>
</reference>
<dbReference type="PANTHER" id="PTHR48081">
    <property type="entry name" value="AB HYDROLASE SUPERFAMILY PROTEIN C4A8.06C"/>
    <property type="match status" value="1"/>
</dbReference>
<evidence type="ECO:0000256" key="1">
    <source>
        <dbReference type="ARBA" id="ARBA00010515"/>
    </source>
</evidence>
<dbReference type="SUPFAM" id="SSF53474">
    <property type="entry name" value="alpha/beta-Hydrolases"/>
    <property type="match status" value="1"/>
</dbReference>
<dbReference type="EMBL" id="JAERTX010000001">
    <property type="protein sequence ID" value="MBM9458413.1"/>
    <property type="molecule type" value="Genomic_DNA"/>
</dbReference>
<dbReference type="Pfam" id="PF07859">
    <property type="entry name" value="Abhydrolase_3"/>
    <property type="match status" value="1"/>
</dbReference>
<keyword evidence="2 4" id="KW-0378">Hydrolase</keyword>
<feature type="domain" description="Alpha/beta hydrolase fold-3" evidence="3">
    <location>
        <begin position="97"/>
        <end position="302"/>
    </location>
</feature>
<gene>
    <name evidence="4" type="ORF">JK386_00680</name>
</gene>
<accession>A0A939BWH5</accession>
<dbReference type="Gene3D" id="3.40.50.1820">
    <property type="entry name" value="alpha/beta hydrolase"/>
    <property type="match status" value="1"/>
</dbReference>
<dbReference type="AlphaFoldDB" id="A0A939BWH5"/>
<dbReference type="PROSITE" id="PS01173">
    <property type="entry name" value="LIPASE_GDXG_HIS"/>
    <property type="match status" value="1"/>
</dbReference>
<dbReference type="GO" id="GO:0016787">
    <property type="term" value="F:hydrolase activity"/>
    <property type="evidence" value="ECO:0007669"/>
    <property type="project" value="UniProtKB-KW"/>
</dbReference>
<dbReference type="InterPro" id="IPR013094">
    <property type="entry name" value="AB_hydrolase_3"/>
</dbReference>
<evidence type="ECO:0000313" key="4">
    <source>
        <dbReference type="EMBL" id="MBM9458413.1"/>
    </source>
</evidence>
<evidence type="ECO:0000313" key="5">
    <source>
        <dbReference type="Proteomes" id="UP000663791"/>
    </source>
</evidence>
<dbReference type="InterPro" id="IPR029058">
    <property type="entry name" value="AB_hydrolase_fold"/>
</dbReference>
<dbReference type="PANTHER" id="PTHR48081:SF8">
    <property type="entry name" value="ALPHA_BETA HYDROLASE FOLD-3 DOMAIN-CONTAINING PROTEIN-RELATED"/>
    <property type="match status" value="1"/>
</dbReference>